<dbReference type="PANTHER" id="PTHR42916:SF1">
    <property type="entry name" value="PROTEIN PHYLLO, CHLOROPLASTIC"/>
    <property type="match status" value="1"/>
</dbReference>
<protein>
    <recommendedName>
        <fullName evidence="1">Serine aminopeptidase S33 domain-containing protein</fullName>
    </recommendedName>
</protein>
<evidence type="ECO:0000313" key="2">
    <source>
        <dbReference type="EMBL" id="ABW28995.1"/>
    </source>
</evidence>
<dbReference type="HOGENOM" id="CLU_020336_38_2_3"/>
<keyword evidence="3" id="KW-1185">Reference proteome</keyword>
<name>B0C9I2_ACAM1</name>
<dbReference type="eggNOG" id="COG2267">
    <property type="taxonomic scope" value="Bacteria"/>
</dbReference>
<dbReference type="Pfam" id="PF12146">
    <property type="entry name" value="Hydrolase_4"/>
    <property type="match status" value="1"/>
</dbReference>
<dbReference type="AlphaFoldDB" id="B0C9I2"/>
<organism evidence="2 3">
    <name type="scientific">Acaryochloris marina (strain MBIC 11017)</name>
    <dbReference type="NCBI Taxonomy" id="329726"/>
    <lineage>
        <taxon>Bacteria</taxon>
        <taxon>Bacillati</taxon>
        <taxon>Cyanobacteriota</taxon>
        <taxon>Cyanophyceae</taxon>
        <taxon>Acaryochloridales</taxon>
        <taxon>Acaryochloridaceae</taxon>
        <taxon>Acaryochloris</taxon>
    </lineage>
</organism>
<proteinExistence type="predicted"/>
<sequence>MSPKSIVPSDVGLWMIHGNLQTPKVWHPITTQLHQAVRPKLNLSIFLEDLWTSPGDSLEEWAALFCQRVHTHHFKSRFLLGYSLGGRLAFHALLHRPELWQGAIIISADSGLESECDRNRCLQRDKAWSNKFLHDKWENLMQEWNSLSVFCGRQPTYSVLEKDFSRIKLSQIFQIFSKGHQSNLLPNLQTLNAPILYISGSEDMHYCQIGQKLDRHCLSINHRIILNAGHRVPWEKKNSFLLVLTHFLTRGYNTQKAN</sequence>
<dbReference type="SUPFAM" id="SSF53474">
    <property type="entry name" value="alpha/beta-Hydrolases"/>
    <property type="match status" value="1"/>
</dbReference>
<accession>B0C9I2</accession>
<feature type="domain" description="Serine aminopeptidase S33" evidence="1">
    <location>
        <begin position="60"/>
        <end position="204"/>
    </location>
</feature>
<dbReference type="STRING" id="329726.AM1_4012"/>
<dbReference type="Proteomes" id="UP000000268">
    <property type="component" value="Chromosome"/>
</dbReference>
<dbReference type="KEGG" id="amr:AM1_4012"/>
<reference evidence="2 3" key="1">
    <citation type="journal article" date="2008" name="Proc. Natl. Acad. Sci. U.S.A.">
        <title>Niche adaptation and genome expansion in the chlorophyll d-producing cyanobacterium Acaryochloris marina.</title>
        <authorList>
            <person name="Swingley W.D."/>
            <person name="Chen M."/>
            <person name="Cheung P.C."/>
            <person name="Conrad A.L."/>
            <person name="Dejesa L.C."/>
            <person name="Hao J."/>
            <person name="Honchak B.M."/>
            <person name="Karbach L.E."/>
            <person name="Kurdoglu A."/>
            <person name="Lahiri S."/>
            <person name="Mastrian S.D."/>
            <person name="Miyashita H."/>
            <person name="Page L."/>
            <person name="Ramakrishna P."/>
            <person name="Satoh S."/>
            <person name="Sattley W.M."/>
            <person name="Shimada Y."/>
            <person name="Taylor H.L."/>
            <person name="Tomo T."/>
            <person name="Tsuchiya T."/>
            <person name="Wang Z.T."/>
            <person name="Raymond J."/>
            <person name="Mimuro M."/>
            <person name="Blankenship R.E."/>
            <person name="Touchman J.W."/>
        </authorList>
    </citation>
    <scope>NUCLEOTIDE SEQUENCE [LARGE SCALE GENOMIC DNA]</scope>
    <source>
        <strain evidence="3">MBIC 11017</strain>
    </source>
</reference>
<gene>
    <name evidence="2" type="ordered locus">AM1_4012</name>
</gene>
<evidence type="ECO:0000313" key="3">
    <source>
        <dbReference type="Proteomes" id="UP000000268"/>
    </source>
</evidence>
<dbReference type="PANTHER" id="PTHR42916">
    <property type="entry name" value="2-SUCCINYL-5-ENOLPYRUVYL-6-HYDROXY-3-CYCLOHEXENE-1-CARBOXYLATE SYNTHASE"/>
    <property type="match status" value="1"/>
</dbReference>
<evidence type="ECO:0000259" key="1">
    <source>
        <dbReference type="Pfam" id="PF12146"/>
    </source>
</evidence>
<dbReference type="Gene3D" id="3.40.50.1820">
    <property type="entry name" value="alpha/beta hydrolase"/>
    <property type="match status" value="1"/>
</dbReference>
<dbReference type="EMBL" id="CP000828">
    <property type="protein sequence ID" value="ABW28995.1"/>
    <property type="molecule type" value="Genomic_DNA"/>
</dbReference>
<dbReference type="InterPro" id="IPR029058">
    <property type="entry name" value="AB_hydrolase_fold"/>
</dbReference>
<dbReference type="OrthoDB" id="9808398at2"/>
<dbReference type="InterPro" id="IPR022742">
    <property type="entry name" value="Hydrolase_4"/>
</dbReference>
<dbReference type="RefSeq" id="WP_012164351.1">
    <property type="nucleotide sequence ID" value="NC_009925.1"/>
</dbReference>